<gene>
    <name evidence="2" type="ORF">NCCP691_38680</name>
</gene>
<feature type="compositionally biased region" description="Low complexity" evidence="1">
    <location>
        <begin position="194"/>
        <end position="212"/>
    </location>
</feature>
<feature type="compositionally biased region" description="Low complexity" evidence="1">
    <location>
        <begin position="265"/>
        <end position="277"/>
    </location>
</feature>
<sequence>MAGFRSAGRPRQPPPTPSGNAGGDASRFAAANLPPYRAQDAARPQRTEPELDLSPEALAAKAAAAHYDALYGGGPQTPARRRSPLLIMSLVFAVGAGAGLAGSKWFASTPKNPPLSASALALSAPAATVVDPDGEERALRGIRPSELPYDGKAPAGEVEGGQREARAERPDPAPAGAPTAAAVPESKPAPPEPKAAVAEAAPARAEPKAAAPEPKPPVPEQKLAARESRPEPVREQSRARQADRAEAGETAAPARETRRAETPRKAATPTRTAKAGTENAGEVERMRRQADEELNKKTAAASSTPRRGGDNSRLQQVSSALASCDRRANIILREHCRWQVCNGMWGKNGCPSYASARRDPYAY</sequence>
<feature type="compositionally biased region" description="Basic and acidic residues" evidence="1">
    <location>
        <begin position="223"/>
        <end position="247"/>
    </location>
</feature>
<comment type="caution">
    <text evidence="2">The sequence shown here is derived from an EMBL/GenBank/DDBJ whole genome shotgun (WGS) entry which is preliminary data.</text>
</comment>
<feature type="region of interest" description="Disordered" evidence="1">
    <location>
        <begin position="1"/>
        <end position="52"/>
    </location>
</feature>
<feature type="compositionally biased region" description="Basic and acidic residues" evidence="1">
    <location>
        <begin position="160"/>
        <end position="171"/>
    </location>
</feature>
<reference evidence="2 3" key="1">
    <citation type="journal article" date="2022" name="Int. J. Syst. Evol. Microbiol.">
        <title>Noviherbaspirillum aridicola sp. nov., isolated from an arid soil in Pakistan.</title>
        <authorList>
            <person name="Khan I.U."/>
            <person name="Saqib M."/>
            <person name="Amin A."/>
            <person name="Hussain F."/>
            <person name="Li L."/>
            <person name="Liu Y.H."/>
            <person name="Fang B.Z."/>
            <person name="Ahmed I."/>
            <person name="Li W.J."/>
        </authorList>
    </citation>
    <scope>NUCLEOTIDE SEQUENCE [LARGE SCALE GENOMIC DNA]</scope>
    <source>
        <strain evidence="2 3">NCCP-691</strain>
    </source>
</reference>
<dbReference type="Proteomes" id="UP000887222">
    <property type="component" value="Unassembled WGS sequence"/>
</dbReference>
<proteinExistence type="predicted"/>
<feature type="region of interest" description="Disordered" evidence="1">
    <location>
        <begin position="126"/>
        <end position="314"/>
    </location>
</feature>
<evidence type="ECO:0000256" key="1">
    <source>
        <dbReference type="SAM" id="MobiDB-lite"/>
    </source>
</evidence>
<evidence type="ECO:0000313" key="3">
    <source>
        <dbReference type="Proteomes" id="UP000887222"/>
    </source>
</evidence>
<dbReference type="EMBL" id="BPMK01000021">
    <property type="protein sequence ID" value="GIZ53854.1"/>
    <property type="molecule type" value="Genomic_DNA"/>
</dbReference>
<keyword evidence="3" id="KW-1185">Reference proteome</keyword>
<feature type="compositionally biased region" description="Basic and acidic residues" evidence="1">
    <location>
        <begin position="282"/>
        <end position="296"/>
    </location>
</feature>
<feature type="compositionally biased region" description="Basic and acidic residues" evidence="1">
    <location>
        <begin position="255"/>
        <end position="264"/>
    </location>
</feature>
<feature type="compositionally biased region" description="Low complexity" evidence="1">
    <location>
        <begin position="174"/>
        <end position="186"/>
    </location>
</feature>
<organism evidence="2 3">
    <name type="scientific">Noviherbaspirillum aridicola</name>
    <dbReference type="NCBI Taxonomy" id="2849687"/>
    <lineage>
        <taxon>Bacteria</taxon>
        <taxon>Pseudomonadati</taxon>
        <taxon>Pseudomonadota</taxon>
        <taxon>Betaproteobacteria</taxon>
        <taxon>Burkholderiales</taxon>
        <taxon>Oxalobacteraceae</taxon>
        <taxon>Noviherbaspirillum</taxon>
    </lineage>
</organism>
<evidence type="ECO:0000313" key="2">
    <source>
        <dbReference type="EMBL" id="GIZ53854.1"/>
    </source>
</evidence>
<name>A0ABQ4QB04_9BURK</name>
<accession>A0ABQ4QB04</accession>
<protein>
    <submittedName>
        <fullName evidence="2">Uncharacterized protein</fullName>
    </submittedName>
</protein>